<feature type="transmembrane region" description="Helical" evidence="2">
    <location>
        <begin position="177"/>
        <end position="195"/>
    </location>
</feature>
<protein>
    <submittedName>
        <fullName evidence="3">TIGR04222 domain-containing membrane protein</fullName>
    </submittedName>
</protein>
<keyword evidence="4" id="KW-1185">Reference proteome</keyword>
<evidence type="ECO:0000313" key="4">
    <source>
        <dbReference type="Proteomes" id="UP001612741"/>
    </source>
</evidence>
<feature type="transmembrane region" description="Helical" evidence="2">
    <location>
        <begin position="152"/>
        <end position="171"/>
    </location>
</feature>
<keyword evidence="2" id="KW-1133">Transmembrane helix</keyword>
<dbReference type="Proteomes" id="UP001612741">
    <property type="component" value="Unassembled WGS sequence"/>
</dbReference>
<sequence>MDVFLVVVALALVILVSRLTNGVRAHRLKVAGATLSQAGHRLTPYELAYLAGGPRRAINTALAVLATAGAVRVSRLAQVSPVQGARYAQEPLEQAVLDAVAMRPGARAAELRAMLERGPALLALEERLRAAGLLLAEGAQAPALLRLERVRLAAWVAAGFEISVLLLAAAGVVGLEYGFFGALFLGGYAAFMGFSEYRKEKRMLRNLVSAEGRRVLAAARQHHPSGSGDTSSVALYGMDELGDRDLCHGLSAGDPGADCRGSCGAHSDSGSSSFGGSDSSSSFSDGGGGGSSCSSSSSSCGGGSSS</sequence>
<evidence type="ECO:0000313" key="3">
    <source>
        <dbReference type="EMBL" id="MFI6500496.1"/>
    </source>
</evidence>
<feature type="compositionally biased region" description="Low complexity" evidence="1">
    <location>
        <begin position="267"/>
        <end position="284"/>
    </location>
</feature>
<reference evidence="3 4" key="1">
    <citation type="submission" date="2024-10" db="EMBL/GenBank/DDBJ databases">
        <title>The Natural Products Discovery Center: Release of the First 8490 Sequenced Strains for Exploring Actinobacteria Biosynthetic Diversity.</title>
        <authorList>
            <person name="Kalkreuter E."/>
            <person name="Kautsar S.A."/>
            <person name="Yang D."/>
            <person name="Bader C.D."/>
            <person name="Teijaro C.N."/>
            <person name="Fluegel L."/>
            <person name="Davis C.M."/>
            <person name="Simpson J.R."/>
            <person name="Lauterbach L."/>
            <person name="Steele A.D."/>
            <person name="Gui C."/>
            <person name="Meng S."/>
            <person name="Li G."/>
            <person name="Viehrig K."/>
            <person name="Ye F."/>
            <person name="Su P."/>
            <person name="Kiefer A.F."/>
            <person name="Nichols A."/>
            <person name="Cepeda A.J."/>
            <person name="Yan W."/>
            <person name="Fan B."/>
            <person name="Jiang Y."/>
            <person name="Adhikari A."/>
            <person name="Zheng C.-J."/>
            <person name="Schuster L."/>
            <person name="Cowan T.M."/>
            <person name="Smanski M.J."/>
            <person name="Chevrette M.G."/>
            <person name="De Carvalho L.P.S."/>
            <person name="Shen B."/>
        </authorList>
    </citation>
    <scope>NUCLEOTIDE SEQUENCE [LARGE SCALE GENOMIC DNA]</scope>
    <source>
        <strain evidence="3 4">NPDC050545</strain>
    </source>
</reference>
<keyword evidence="2" id="KW-0812">Transmembrane</keyword>
<gene>
    <name evidence="3" type="ORF">ACIBG2_24175</name>
</gene>
<dbReference type="EMBL" id="JBITGY010000006">
    <property type="protein sequence ID" value="MFI6500496.1"/>
    <property type="molecule type" value="Genomic_DNA"/>
</dbReference>
<dbReference type="RefSeq" id="WP_397084430.1">
    <property type="nucleotide sequence ID" value="NZ_JBITGY010000006.1"/>
</dbReference>
<feature type="region of interest" description="Disordered" evidence="1">
    <location>
        <begin position="261"/>
        <end position="306"/>
    </location>
</feature>
<name>A0ABW7YX53_9ACTN</name>
<evidence type="ECO:0000256" key="2">
    <source>
        <dbReference type="SAM" id="Phobius"/>
    </source>
</evidence>
<comment type="caution">
    <text evidence="3">The sequence shown here is derived from an EMBL/GenBank/DDBJ whole genome shotgun (WGS) entry which is preliminary data.</text>
</comment>
<organism evidence="3 4">
    <name type="scientific">Nonomuraea typhae</name>
    <dbReference type="NCBI Taxonomy" id="2603600"/>
    <lineage>
        <taxon>Bacteria</taxon>
        <taxon>Bacillati</taxon>
        <taxon>Actinomycetota</taxon>
        <taxon>Actinomycetes</taxon>
        <taxon>Streptosporangiales</taxon>
        <taxon>Streptosporangiaceae</taxon>
        <taxon>Nonomuraea</taxon>
    </lineage>
</organism>
<keyword evidence="2" id="KW-0472">Membrane</keyword>
<dbReference type="NCBIfam" id="TIGR04222">
    <property type="entry name" value="near_uncomplex"/>
    <property type="match status" value="1"/>
</dbReference>
<dbReference type="InterPro" id="IPR026467">
    <property type="entry name" value="Ser/Gly_Cys_C_dom"/>
</dbReference>
<proteinExistence type="predicted"/>
<evidence type="ECO:0000256" key="1">
    <source>
        <dbReference type="SAM" id="MobiDB-lite"/>
    </source>
</evidence>
<accession>A0ABW7YX53</accession>